<feature type="chain" id="PRO_5024423032" evidence="1">
    <location>
        <begin position="24"/>
        <end position="627"/>
    </location>
</feature>
<reference evidence="2" key="1">
    <citation type="journal article" date="2020" name="Int. J. Syst. Evol. Microbiol.">
        <title>Aquipluma nitroreducens gen. nov. sp. nov., a novel facultatively anaerobic bacterium isolated from a freshwater lake.</title>
        <authorList>
            <person name="Watanabe M."/>
            <person name="Kojima H."/>
            <person name="Fukui M."/>
        </authorList>
    </citation>
    <scope>NUCLEOTIDE SEQUENCE</scope>
    <source>
        <strain evidence="2">MeG22</strain>
    </source>
</reference>
<dbReference type="PROSITE" id="PS51257">
    <property type="entry name" value="PROKAR_LIPOPROTEIN"/>
    <property type="match status" value="1"/>
</dbReference>
<evidence type="ECO:0000256" key="1">
    <source>
        <dbReference type="SAM" id="SignalP"/>
    </source>
</evidence>
<dbReference type="AlphaFoldDB" id="A0A5K7SCA1"/>
<dbReference type="EMBL" id="AP018694">
    <property type="protein sequence ID" value="BBE19231.1"/>
    <property type="molecule type" value="Genomic_DNA"/>
</dbReference>
<proteinExistence type="predicted"/>
<dbReference type="KEGG" id="anf:AQPE_3407"/>
<evidence type="ECO:0000313" key="3">
    <source>
        <dbReference type="Proteomes" id="UP001193389"/>
    </source>
</evidence>
<dbReference type="Proteomes" id="UP001193389">
    <property type="component" value="Chromosome"/>
</dbReference>
<accession>A0A5K7SCA1</accession>
<organism evidence="2 3">
    <name type="scientific">Aquipluma nitroreducens</name>
    <dbReference type="NCBI Taxonomy" id="2010828"/>
    <lineage>
        <taxon>Bacteria</taxon>
        <taxon>Pseudomonadati</taxon>
        <taxon>Bacteroidota</taxon>
        <taxon>Bacteroidia</taxon>
        <taxon>Marinilabiliales</taxon>
        <taxon>Prolixibacteraceae</taxon>
        <taxon>Aquipluma</taxon>
    </lineage>
</organism>
<keyword evidence="3" id="KW-1185">Reference proteome</keyword>
<evidence type="ECO:0000313" key="2">
    <source>
        <dbReference type="EMBL" id="BBE19231.1"/>
    </source>
</evidence>
<gene>
    <name evidence="2" type="ORF">AQPE_3407</name>
</gene>
<feature type="signal peptide" evidence="1">
    <location>
        <begin position="1"/>
        <end position="23"/>
    </location>
</feature>
<protein>
    <submittedName>
        <fullName evidence="2">Uncharacterized protein</fullName>
    </submittedName>
</protein>
<dbReference type="RefSeq" id="WP_318347497.1">
    <property type="nucleotide sequence ID" value="NZ_AP018694.1"/>
</dbReference>
<name>A0A5K7SCA1_9BACT</name>
<keyword evidence="1" id="KW-0732">Signal</keyword>
<sequence length="627" mass="69563">MSGFNVRLRLTTFAIAAIFLGLASCGNRSESGKAVADSKSSVDVPEEVNQDDAAQAVVALLVSPENPRPGQVFRVMVTGGKDIRKAEVKVKSSSGTIKLEKSKSGDGLSYWQIAEFKAGTDGKYHVSVDGNSAASLDFQVTAKPLQSSSNMVWKTMQSWNGKTEALYSAWINALFQDSNESASWKALNETTENKENNFLYNYLSLGEDDASGKIKVLMTPDCADNPFYLRAYFSWKLGLPFGYHECDRGYLGKAPHTGRWITNETIISKTNPTQKFNTFARMIMNGVHSGTARTAFADESSDYYPIPLTHSALRPGAVFADPYGHTLILVRTIPQTSDSPGVLLAVDAQPDKTVAIKRFWKGNFLFNTNNKEVIGEPGFKAFRPIVESNGKLRLLKSTEINANSELVPFSLQQKGMESTKFYQSMERVINPKPMDPEMALLDLINALNEQLNVRINSVGTGEEYMKSHPGTVVPMPGGTSGVFQAGGQWEDFSTPNRDLRLLIAMDAVQDFPNKIVRSPDDFKIPMLQSPEKVKRNLEELLAKKANELSITYTRSNGSKQTLTIAEILKRKEAFEMAYNPNDGPEIRWGAPEKSEERSTCIRHVPANQLATMNKVRVWFQKRLHPPT</sequence>